<evidence type="ECO:0000313" key="2">
    <source>
        <dbReference type="Proteomes" id="UP000827872"/>
    </source>
</evidence>
<evidence type="ECO:0000313" key="1">
    <source>
        <dbReference type="EMBL" id="KAH8015357.1"/>
    </source>
</evidence>
<keyword evidence="2" id="KW-1185">Reference proteome</keyword>
<comment type="caution">
    <text evidence="1">The sequence shown here is derived from an EMBL/GenBank/DDBJ whole genome shotgun (WGS) entry which is preliminary data.</text>
</comment>
<reference evidence="1" key="1">
    <citation type="submission" date="2021-08" db="EMBL/GenBank/DDBJ databases">
        <title>The first chromosome-level gecko genome reveals the dynamic sex chromosomes of Neotropical dwarf geckos (Sphaerodactylidae: Sphaerodactylus).</title>
        <authorList>
            <person name="Pinto B.J."/>
            <person name="Keating S.E."/>
            <person name="Gamble T."/>
        </authorList>
    </citation>
    <scope>NUCLEOTIDE SEQUENCE</scope>
    <source>
        <strain evidence="1">TG3544</strain>
    </source>
</reference>
<gene>
    <name evidence="1" type="ORF">K3G42_002981</name>
</gene>
<accession>A0ACB8G7E1</accession>
<name>A0ACB8G7E1_9SAUR</name>
<sequence>MPALQGSRFPCRGMLGLIILEARGCGPRGVSEEKTPQEPIASSRGQARLPLSEEAARGQCGAQLRPRTGIEGKMAIGSLLRDQSSGRPKEQGTKHSSGTAAQRRTGWEPETSTQMNFARPGRLKEARRTNATPSAAQNKAKAESSPPPPPGRKNVPQQQQLPPSSSSTHKLSQ</sequence>
<proteinExistence type="predicted"/>
<protein>
    <submittedName>
        <fullName evidence="1">Uncharacterized protein</fullName>
    </submittedName>
</protein>
<dbReference type="EMBL" id="CM037614">
    <property type="protein sequence ID" value="KAH8015357.1"/>
    <property type="molecule type" value="Genomic_DNA"/>
</dbReference>
<organism evidence="1 2">
    <name type="scientific">Sphaerodactylus townsendi</name>
    <dbReference type="NCBI Taxonomy" id="933632"/>
    <lineage>
        <taxon>Eukaryota</taxon>
        <taxon>Metazoa</taxon>
        <taxon>Chordata</taxon>
        <taxon>Craniata</taxon>
        <taxon>Vertebrata</taxon>
        <taxon>Euteleostomi</taxon>
        <taxon>Lepidosauria</taxon>
        <taxon>Squamata</taxon>
        <taxon>Bifurcata</taxon>
        <taxon>Gekkota</taxon>
        <taxon>Sphaerodactylidae</taxon>
        <taxon>Sphaerodactylus</taxon>
    </lineage>
</organism>
<dbReference type="Proteomes" id="UP000827872">
    <property type="component" value="Linkage Group LG01"/>
</dbReference>